<accession>A0ABY7T2R2</accession>
<dbReference type="InterPro" id="IPR028973">
    <property type="entry name" value="PhnB-like"/>
</dbReference>
<dbReference type="EMBL" id="CP117167">
    <property type="protein sequence ID" value="WCT10584.1"/>
    <property type="molecule type" value="Genomic_DNA"/>
</dbReference>
<dbReference type="SUPFAM" id="SSF54593">
    <property type="entry name" value="Glyoxalase/Bleomycin resistance protein/Dihydroxybiphenyl dioxygenase"/>
    <property type="match status" value="1"/>
</dbReference>
<organism evidence="2 3">
    <name type="scientific">Mucilaginibacter jinjuensis</name>
    <dbReference type="NCBI Taxonomy" id="1176721"/>
    <lineage>
        <taxon>Bacteria</taxon>
        <taxon>Pseudomonadati</taxon>
        <taxon>Bacteroidota</taxon>
        <taxon>Sphingobacteriia</taxon>
        <taxon>Sphingobacteriales</taxon>
        <taxon>Sphingobacteriaceae</taxon>
        <taxon>Mucilaginibacter</taxon>
    </lineage>
</organism>
<proteinExistence type="predicted"/>
<dbReference type="PANTHER" id="PTHR33990">
    <property type="entry name" value="PROTEIN YJDN-RELATED"/>
    <property type="match status" value="1"/>
</dbReference>
<name>A0ABY7T2R2_9SPHI</name>
<dbReference type="Gene3D" id="3.10.180.10">
    <property type="entry name" value="2,3-Dihydroxybiphenyl 1,2-Dioxygenase, domain 1"/>
    <property type="match status" value="1"/>
</dbReference>
<dbReference type="PIRSF" id="PIRSF021700">
    <property type="entry name" value="3_dmu_93_MTrfase"/>
    <property type="match status" value="1"/>
</dbReference>
<gene>
    <name evidence="2" type="ORF">PQO05_17755</name>
</gene>
<dbReference type="InterPro" id="IPR029068">
    <property type="entry name" value="Glyas_Bleomycin-R_OHBP_Dase"/>
</dbReference>
<feature type="domain" description="PhnB-like" evidence="1">
    <location>
        <begin position="6"/>
        <end position="113"/>
    </location>
</feature>
<keyword evidence="3" id="KW-1185">Reference proteome</keyword>
<reference evidence="2 3" key="1">
    <citation type="submission" date="2023-02" db="EMBL/GenBank/DDBJ databases">
        <title>Genome sequence of Mucilaginibacter jinjuensis strain KACC 16571.</title>
        <authorList>
            <person name="Kim S."/>
            <person name="Heo J."/>
            <person name="Kwon S.-W."/>
        </authorList>
    </citation>
    <scope>NUCLEOTIDE SEQUENCE [LARGE SCALE GENOMIC DNA]</scope>
    <source>
        <strain evidence="2 3">KACC 16571</strain>
    </source>
</reference>
<dbReference type="PANTHER" id="PTHR33990:SF2">
    <property type="entry name" value="PHNB-LIKE DOMAIN-CONTAINING PROTEIN"/>
    <property type="match status" value="1"/>
</dbReference>
<evidence type="ECO:0000313" key="2">
    <source>
        <dbReference type="EMBL" id="WCT10584.1"/>
    </source>
</evidence>
<evidence type="ECO:0000259" key="1">
    <source>
        <dbReference type="Pfam" id="PF06983"/>
    </source>
</evidence>
<dbReference type="Pfam" id="PF06983">
    <property type="entry name" value="3-dmu-9_3-mt"/>
    <property type="match status" value="1"/>
</dbReference>
<protein>
    <submittedName>
        <fullName evidence="2">VOC family protein</fullName>
    </submittedName>
</protein>
<dbReference type="RefSeq" id="WP_273628773.1">
    <property type="nucleotide sequence ID" value="NZ_CP117167.1"/>
</dbReference>
<sequence>MQPTNKITPFFWFNDTLDEALEFYASVFKNFEIKSRDTNNGKTFIAIIVIEGQELMTLNWGSEFQFNPAVSLFIKCKTQEEVDYYWDSLLANGGRESQCGWLQDKFGLSWQVVPEILGELMGNPDREKANRVMQAMMKMVKLDVAALKKAAE</sequence>
<evidence type="ECO:0000313" key="3">
    <source>
        <dbReference type="Proteomes" id="UP001216139"/>
    </source>
</evidence>
<dbReference type="InterPro" id="IPR009725">
    <property type="entry name" value="3_dmu_93_MTrfase"/>
</dbReference>
<dbReference type="CDD" id="cd06588">
    <property type="entry name" value="PhnB_like"/>
    <property type="match status" value="1"/>
</dbReference>
<dbReference type="Proteomes" id="UP001216139">
    <property type="component" value="Chromosome"/>
</dbReference>